<dbReference type="SUPFAM" id="SSF53335">
    <property type="entry name" value="S-adenosyl-L-methionine-dependent methyltransferases"/>
    <property type="match status" value="1"/>
</dbReference>
<dbReference type="InterPro" id="IPR053188">
    <property type="entry name" value="FkbM_Methyltransferase"/>
</dbReference>
<dbReference type="EMBL" id="LLYB01000034">
    <property type="protein sequence ID" value="KRR27883.1"/>
    <property type="molecule type" value="Genomic_DNA"/>
</dbReference>
<dbReference type="InterPro" id="IPR006342">
    <property type="entry name" value="FkbM_mtfrase"/>
</dbReference>
<gene>
    <name evidence="2" type="ORF">CQ14_08575</name>
</gene>
<protein>
    <recommendedName>
        <fullName evidence="1">Methyltransferase FkbM domain-containing protein</fullName>
    </recommendedName>
</protein>
<dbReference type="PANTHER" id="PTHR36973:SF4">
    <property type="entry name" value="NODULATION PROTEIN"/>
    <property type="match status" value="1"/>
</dbReference>
<accession>A0A0R3N6S9</accession>
<dbReference type="AlphaFoldDB" id="A0A0R3N6S9"/>
<dbReference type="RefSeq" id="WP_057856283.1">
    <property type="nucleotide sequence ID" value="NZ_LLYB01000034.1"/>
</dbReference>
<feature type="domain" description="Methyltransferase FkbM" evidence="1">
    <location>
        <begin position="68"/>
        <end position="223"/>
    </location>
</feature>
<dbReference type="Pfam" id="PF05050">
    <property type="entry name" value="Methyltransf_21"/>
    <property type="match status" value="1"/>
</dbReference>
<dbReference type="GO" id="GO:0008171">
    <property type="term" value="F:O-methyltransferase activity"/>
    <property type="evidence" value="ECO:0007669"/>
    <property type="project" value="TreeGrafter"/>
</dbReference>
<name>A0A0R3N6S9_9BRAD</name>
<proteinExistence type="predicted"/>
<dbReference type="OrthoDB" id="292760at2"/>
<evidence type="ECO:0000313" key="2">
    <source>
        <dbReference type="EMBL" id="KRR27883.1"/>
    </source>
</evidence>
<dbReference type="Proteomes" id="UP000051660">
    <property type="component" value="Unassembled WGS sequence"/>
</dbReference>
<reference evidence="2 3" key="1">
    <citation type="submission" date="2014-03" db="EMBL/GenBank/DDBJ databases">
        <title>Bradyrhizobium valentinum sp. nov., isolated from effective nodules of Lupinus mariae-josephae, a lupine endemic of basic-lime soils in Eastern Spain.</title>
        <authorList>
            <person name="Duran D."/>
            <person name="Rey L."/>
            <person name="Navarro A."/>
            <person name="Busquets A."/>
            <person name="Imperial J."/>
            <person name="Ruiz-Argueso T."/>
        </authorList>
    </citation>
    <scope>NUCLEOTIDE SEQUENCE [LARGE SCALE GENOMIC DNA]</scope>
    <source>
        <strain evidence="2 3">CCBAU 23086</strain>
    </source>
</reference>
<sequence length="261" mass="29306">MNKLKTAFIEALKIVLPNRIKTSLLHVSFNIARDEFDRFAYDYGLAPNMRFGLSAMAKRGFSPRTVVDVGAFEGDWSRLAREIWPQSRIVMFEPNVQKQARVSVVADALGASLFCELLGANDGAPVSFNVMESGSSVLSERSPLDRTVENRKLRRMDTVIDELESPVLVKIDTQGYELEVLKGAQRILPKIDAILLEVAIIEINEGAPLLDEVVAFLKLLGFVTYDILEFHRRPLDGALNQIDILFVRENSTLISDKRHFA</sequence>
<dbReference type="InterPro" id="IPR029063">
    <property type="entry name" value="SAM-dependent_MTases_sf"/>
</dbReference>
<organism evidence="2 3">
    <name type="scientific">Bradyrhizobium lablabi</name>
    <dbReference type="NCBI Taxonomy" id="722472"/>
    <lineage>
        <taxon>Bacteria</taxon>
        <taxon>Pseudomonadati</taxon>
        <taxon>Pseudomonadota</taxon>
        <taxon>Alphaproteobacteria</taxon>
        <taxon>Hyphomicrobiales</taxon>
        <taxon>Nitrobacteraceae</taxon>
        <taxon>Bradyrhizobium</taxon>
    </lineage>
</organism>
<dbReference type="Gene3D" id="3.40.50.150">
    <property type="entry name" value="Vaccinia Virus protein VP39"/>
    <property type="match status" value="1"/>
</dbReference>
<evidence type="ECO:0000313" key="3">
    <source>
        <dbReference type="Proteomes" id="UP000051660"/>
    </source>
</evidence>
<evidence type="ECO:0000259" key="1">
    <source>
        <dbReference type="Pfam" id="PF05050"/>
    </source>
</evidence>
<dbReference type="NCBIfam" id="TIGR01444">
    <property type="entry name" value="fkbM_fam"/>
    <property type="match status" value="1"/>
</dbReference>
<dbReference type="PANTHER" id="PTHR36973">
    <property type="entry name" value="SLL1456 PROTEIN-RELATED"/>
    <property type="match status" value="1"/>
</dbReference>
<comment type="caution">
    <text evidence="2">The sequence shown here is derived from an EMBL/GenBank/DDBJ whole genome shotgun (WGS) entry which is preliminary data.</text>
</comment>